<dbReference type="AlphaFoldDB" id="A0A3N6RZY2"/>
<organism evidence="1 2">
    <name type="scientific">Erwinia psidii</name>
    <dbReference type="NCBI Taxonomy" id="69224"/>
    <lineage>
        <taxon>Bacteria</taxon>
        <taxon>Pseudomonadati</taxon>
        <taxon>Pseudomonadota</taxon>
        <taxon>Gammaproteobacteria</taxon>
        <taxon>Enterobacterales</taxon>
        <taxon>Erwiniaceae</taxon>
        <taxon>Erwinia</taxon>
    </lineage>
</organism>
<dbReference type="EMBL" id="RHHM01000008">
    <property type="protein sequence ID" value="RQM38057.1"/>
    <property type="molecule type" value="Genomic_DNA"/>
</dbReference>
<gene>
    <name evidence="1" type="ORF">EB241_12325</name>
</gene>
<comment type="caution">
    <text evidence="1">The sequence shown here is derived from an EMBL/GenBank/DDBJ whole genome shotgun (WGS) entry which is preliminary data.</text>
</comment>
<evidence type="ECO:0000313" key="2">
    <source>
        <dbReference type="Proteomes" id="UP000279457"/>
    </source>
</evidence>
<sequence>MSIKGQHIVRQIQIMIVYDIARFLLNAEFYPLNSISCHTPGLNRLLFFNMQIVLMAKND</sequence>
<reference evidence="1 2" key="1">
    <citation type="submission" date="2018-10" db="EMBL/GenBank/DDBJ databases">
        <title>Draft genome sequence for the type isolate of Erwinia psidii, agent causal of bacterial blight in guava (Psidium guajava) and wilt and die-back of Eucalyptus spp.</title>
        <authorList>
            <person name="Hermenegildo P.S."/>
            <person name="Santos S.A."/>
            <person name="Guimaraes L.M.S."/>
            <person name="Vidigal P.M.P."/>
            <person name="Pereira I.C."/>
            <person name="Badel J.L."/>
            <person name="Alfenas-Zerbini P."/>
            <person name="Ferreira M.A.S.V."/>
            <person name="Alfenas A.C."/>
        </authorList>
    </citation>
    <scope>NUCLEOTIDE SEQUENCE [LARGE SCALE GENOMIC DNA]</scope>
    <source>
        <strain evidence="1 2">IBSBF 435</strain>
    </source>
</reference>
<name>A0A3N6RZY2_9GAMM</name>
<keyword evidence="2" id="KW-1185">Reference proteome</keyword>
<proteinExistence type="predicted"/>
<protein>
    <submittedName>
        <fullName evidence="1">Uncharacterized protein</fullName>
    </submittedName>
</protein>
<dbReference type="Proteomes" id="UP000279457">
    <property type="component" value="Unassembled WGS sequence"/>
</dbReference>
<evidence type="ECO:0000313" key="1">
    <source>
        <dbReference type="EMBL" id="RQM38057.1"/>
    </source>
</evidence>
<accession>A0A3N6RZY2</accession>